<keyword evidence="1" id="KW-0560">Oxidoreductase</keyword>
<keyword evidence="1" id="KW-0503">Monooxygenase</keyword>
<accession>A0ABN0FXW2</accession>
<keyword evidence="2" id="KW-1185">Reference proteome</keyword>
<dbReference type="Proteomes" id="UP000004682">
    <property type="component" value="Unassembled WGS sequence"/>
</dbReference>
<gene>
    <name evidence="1" type="ORF">A33K_18608</name>
</gene>
<dbReference type="EMBL" id="JH692071">
    <property type="protein sequence ID" value="EIP84753.1"/>
    <property type="molecule type" value="Genomic_DNA"/>
</dbReference>
<sequence length="79" mass="8453">MPEDVIDIGDVDSRLRDWFARVPESVVLLRTDRFVAGMRSPQGVSGCVSLLAQRLSLPMTTRATTNGATSAYAADLVGA</sequence>
<evidence type="ECO:0000313" key="1">
    <source>
        <dbReference type="EMBL" id="EIP84753.1"/>
    </source>
</evidence>
<proteinExistence type="predicted"/>
<evidence type="ECO:0000313" key="2">
    <source>
        <dbReference type="Proteomes" id="UP000004682"/>
    </source>
</evidence>
<reference evidence="2" key="1">
    <citation type="journal article" date="2012" name="J. Bacteriol.">
        <title>Revised Genome Sequence of Burkholderia thailandensis MSMB43 with Improved Annotation.</title>
        <authorList>
            <person name="Zhuo Y."/>
            <person name="Liu L."/>
            <person name="Wang Q."/>
            <person name="Liu X."/>
            <person name="Ren B."/>
            <person name="Liu M."/>
            <person name="Ni P."/>
            <person name="Cheng Y.Q."/>
            <person name="Zhang L."/>
        </authorList>
    </citation>
    <scope>NUCLEOTIDE SEQUENCE [LARGE SCALE GENOMIC DNA]</scope>
    <source>
        <strain evidence="2">MSMB43</strain>
    </source>
</reference>
<protein>
    <submittedName>
        <fullName evidence="1">Monooxygenase, FAD-binding protein</fullName>
    </submittedName>
</protein>
<organism evidence="1 2">
    <name type="scientific">Burkholderia humptydooensis MSMB43</name>
    <dbReference type="NCBI Taxonomy" id="441157"/>
    <lineage>
        <taxon>Bacteria</taxon>
        <taxon>Pseudomonadati</taxon>
        <taxon>Pseudomonadota</taxon>
        <taxon>Betaproteobacteria</taxon>
        <taxon>Burkholderiales</taxon>
        <taxon>Burkholderiaceae</taxon>
        <taxon>Burkholderia</taxon>
        <taxon>pseudomallei group</taxon>
    </lineage>
</organism>
<name>A0ABN0FXW2_9BURK</name>
<dbReference type="GO" id="GO:0004497">
    <property type="term" value="F:monooxygenase activity"/>
    <property type="evidence" value="ECO:0007669"/>
    <property type="project" value="UniProtKB-KW"/>
</dbReference>